<dbReference type="RefSeq" id="WP_264732490.1">
    <property type="nucleotide sequence ID" value="NZ_JAPDNR010000001.1"/>
</dbReference>
<protein>
    <recommendedName>
        <fullName evidence="3">DUF4270 domain-containing protein</fullName>
    </recommendedName>
</protein>
<evidence type="ECO:0008006" key="3">
    <source>
        <dbReference type="Google" id="ProtNLM"/>
    </source>
</evidence>
<dbReference type="Proteomes" id="UP001207742">
    <property type="component" value="Unassembled WGS sequence"/>
</dbReference>
<evidence type="ECO:0000313" key="1">
    <source>
        <dbReference type="EMBL" id="MCW3485748.1"/>
    </source>
</evidence>
<proteinExistence type="predicted"/>
<comment type="caution">
    <text evidence="1">The sequence shown here is derived from an EMBL/GenBank/DDBJ whole genome shotgun (WGS) entry which is preliminary data.</text>
</comment>
<reference evidence="1 2" key="1">
    <citation type="submission" date="2022-10" db="EMBL/GenBank/DDBJ databases">
        <title>Chitinophaga nivalis PC15 sp. nov., isolated from Pyeongchang county, South Korea.</title>
        <authorList>
            <person name="Trinh H.N."/>
        </authorList>
    </citation>
    <scope>NUCLEOTIDE SEQUENCE [LARGE SCALE GENOMIC DNA]</scope>
    <source>
        <strain evidence="1 2">PC14</strain>
    </source>
</reference>
<name>A0ABT3IP53_9BACT</name>
<dbReference type="EMBL" id="JAPDNS010000002">
    <property type="protein sequence ID" value="MCW3485748.1"/>
    <property type="molecule type" value="Genomic_DNA"/>
</dbReference>
<keyword evidence="2" id="KW-1185">Reference proteome</keyword>
<accession>A0ABT3IP53</accession>
<gene>
    <name evidence="1" type="ORF">OL497_17720</name>
</gene>
<organism evidence="1 2">
    <name type="scientific">Chitinophaga nivalis</name>
    <dbReference type="NCBI Taxonomy" id="2991709"/>
    <lineage>
        <taxon>Bacteria</taxon>
        <taxon>Pseudomonadati</taxon>
        <taxon>Bacteroidota</taxon>
        <taxon>Chitinophagia</taxon>
        <taxon>Chitinophagales</taxon>
        <taxon>Chitinophagaceae</taxon>
        <taxon>Chitinophaga</taxon>
    </lineage>
</organism>
<evidence type="ECO:0000313" key="2">
    <source>
        <dbReference type="Proteomes" id="UP001207742"/>
    </source>
</evidence>
<sequence length="414" mass="46101">MAFQITYRRLATVNLLHSYYLDEESSIFYGLSPEDKTAKILQLLLDRQYPLMEEVTIEPLPATAAVLHGNKILYRQIATGLIIGIATTPGTGNTLRPEAPVSTTLRLQFTIRLKNAALVTRSNVRINPVLPANFYFTNDQLSAGKVYPSLAAATRDIIEGHTYEMGETALINGVLSQAITRTSTAATGWTTLPQDYHCISEYDRILLPLRFTYTFDKPGITLATFQLLQNGAVIKTIAAQEAAGLDQLQLDFSTGNNQVPVANGVYTLTVVGDNDYQRSYTVYLNPQLYQPNAWGVLDLVLYTADPAFRLMHADNTLPLPDPPVFDLRFLNRTTYWKYYLQKGEPPGTDATWDNIEPVPVGMKKVIISKQPYPLTQAFRNVSYATIALPNPDGETLSRDGNRICSEILLTKVKL</sequence>